<organism evidence="12 13">
    <name type="scientific">Mesorhabditis spiculigera</name>
    <dbReference type="NCBI Taxonomy" id="96644"/>
    <lineage>
        <taxon>Eukaryota</taxon>
        <taxon>Metazoa</taxon>
        <taxon>Ecdysozoa</taxon>
        <taxon>Nematoda</taxon>
        <taxon>Chromadorea</taxon>
        <taxon>Rhabditida</taxon>
        <taxon>Rhabditina</taxon>
        <taxon>Rhabditomorpha</taxon>
        <taxon>Rhabditoidea</taxon>
        <taxon>Rhabditidae</taxon>
        <taxon>Mesorhabditinae</taxon>
        <taxon>Mesorhabditis</taxon>
    </lineage>
</organism>
<dbReference type="Proteomes" id="UP001177023">
    <property type="component" value="Unassembled WGS sequence"/>
</dbReference>
<evidence type="ECO:0000256" key="7">
    <source>
        <dbReference type="ARBA" id="ARBA00023136"/>
    </source>
</evidence>
<keyword evidence="8" id="KW-0868">Chloride</keyword>
<dbReference type="FunFam" id="1.10.3080.10:FF:000020">
    <property type="entry name" value="Chloride channel protein"/>
    <property type="match status" value="1"/>
</dbReference>
<feature type="region of interest" description="Disordered" evidence="9">
    <location>
        <begin position="868"/>
        <end position="912"/>
    </location>
</feature>
<dbReference type="InterPro" id="IPR001807">
    <property type="entry name" value="ClC"/>
</dbReference>
<dbReference type="AlphaFoldDB" id="A0AA36CSN3"/>
<feature type="transmembrane region" description="Helical" evidence="10">
    <location>
        <begin position="104"/>
        <end position="125"/>
    </location>
</feature>
<evidence type="ECO:0000313" key="12">
    <source>
        <dbReference type="EMBL" id="CAJ0573453.1"/>
    </source>
</evidence>
<dbReference type="SUPFAM" id="SSF54631">
    <property type="entry name" value="CBS-domain pair"/>
    <property type="match status" value="1"/>
</dbReference>
<dbReference type="InterPro" id="IPR046342">
    <property type="entry name" value="CBS_dom_sf"/>
</dbReference>
<dbReference type="GO" id="GO:0005886">
    <property type="term" value="C:plasma membrane"/>
    <property type="evidence" value="ECO:0007669"/>
    <property type="project" value="TreeGrafter"/>
</dbReference>
<dbReference type="Gene3D" id="1.10.3080.10">
    <property type="entry name" value="Clc chloride channel"/>
    <property type="match status" value="1"/>
</dbReference>
<comment type="subcellular location">
    <subcellularLocation>
        <location evidence="1">Membrane</location>
        <topology evidence="1">Multi-pass membrane protein</topology>
    </subcellularLocation>
</comment>
<feature type="region of interest" description="Disordered" evidence="9">
    <location>
        <begin position="1"/>
        <end position="20"/>
    </location>
</feature>
<feature type="region of interest" description="Disordered" evidence="9">
    <location>
        <begin position="34"/>
        <end position="74"/>
    </location>
</feature>
<evidence type="ECO:0000256" key="6">
    <source>
        <dbReference type="ARBA" id="ARBA00023065"/>
    </source>
</evidence>
<feature type="transmembrane region" description="Helical" evidence="10">
    <location>
        <begin position="255"/>
        <end position="279"/>
    </location>
</feature>
<feature type="compositionally biased region" description="Basic and acidic residues" evidence="9">
    <location>
        <begin position="897"/>
        <end position="912"/>
    </location>
</feature>
<dbReference type="PRINTS" id="PR00762">
    <property type="entry name" value="CLCHANNEL"/>
</dbReference>
<protein>
    <recommendedName>
        <fullName evidence="11">CBS domain-containing protein</fullName>
    </recommendedName>
</protein>
<dbReference type="EMBL" id="CATQJA010002619">
    <property type="protein sequence ID" value="CAJ0573453.1"/>
    <property type="molecule type" value="Genomic_DNA"/>
</dbReference>
<dbReference type="PANTHER" id="PTHR45720">
    <property type="entry name" value="CHLORIDE CHANNEL PROTEIN 2"/>
    <property type="match status" value="1"/>
</dbReference>
<dbReference type="InterPro" id="IPR000644">
    <property type="entry name" value="CBS_dom"/>
</dbReference>
<keyword evidence="5 10" id="KW-1133">Transmembrane helix</keyword>
<feature type="transmembrane region" description="Helical" evidence="10">
    <location>
        <begin position="482"/>
        <end position="503"/>
    </location>
</feature>
<feature type="transmembrane region" description="Helical" evidence="10">
    <location>
        <begin position="339"/>
        <end position="360"/>
    </location>
</feature>
<feature type="compositionally biased region" description="Polar residues" evidence="9">
    <location>
        <begin position="48"/>
        <end position="65"/>
    </location>
</feature>
<keyword evidence="4" id="KW-0677">Repeat</keyword>
<feature type="compositionally biased region" description="Basic and acidic residues" evidence="9">
    <location>
        <begin position="868"/>
        <end position="884"/>
    </location>
</feature>
<comment type="caution">
    <text evidence="12">The sequence shown here is derived from an EMBL/GenBank/DDBJ whole genome shotgun (WGS) entry which is preliminary data.</text>
</comment>
<evidence type="ECO:0000313" key="13">
    <source>
        <dbReference type="Proteomes" id="UP001177023"/>
    </source>
</evidence>
<evidence type="ECO:0000256" key="2">
    <source>
        <dbReference type="ARBA" id="ARBA00022448"/>
    </source>
</evidence>
<feature type="transmembrane region" description="Helical" evidence="10">
    <location>
        <begin position="515"/>
        <end position="542"/>
    </location>
</feature>
<feature type="non-terminal residue" evidence="12">
    <location>
        <position position="912"/>
    </location>
</feature>
<feature type="transmembrane region" description="Helical" evidence="10">
    <location>
        <begin position="291"/>
        <end position="313"/>
    </location>
</feature>
<dbReference type="SUPFAM" id="SSF81340">
    <property type="entry name" value="Clc chloride channel"/>
    <property type="match status" value="1"/>
</dbReference>
<name>A0AA36CSN3_9BILA</name>
<evidence type="ECO:0000256" key="3">
    <source>
        <dbReference type="ARBA" id="ARBA00022692"/>
    </source>
</evidence>
<keyword evidence="6" id="KW-0406">Ion transport</keyword>
<keyword evidence="7 10" id="KW-0472">Membrane</keyword>
<dbReference type="PANTHER" id="PTHR45720:SF5">
    <property type="entry name" value="CHLORIDE CHANNEL PROTEIN"/>
    <property type="match status" value="1"/>
</dbReference>
<reference evidence="12" key="1">
    <citation type="submission" date="2023-06" db="EMBL/GenBank/DDBJ databases">
        <authorList>
            <person name="Delattre M."/>
        </authorList>
    </citation>
    <scope>NUCLEOTIDE SEQUENCE</scope>
    <source>
        <strain evidence="12">AF72</strain>
    </source>
</reference>
<evidence type="ECO:0000256" key="1">
    <source>
        <dbReference type="ARBA" id="ARBA00004141"/>
    </source>
</evidence>
<feature type="transmembrane region" description="Helical" evidence="10">
    <location>
        <begin position="199"/>
        <end position="217"/>
    </location>
</feature>
<evidence type="ECO:0000256" key="5">
    <source>
        <dbReference type="ARBA" id="ARBA00022989"/>
    </source>
</evidence>
<keyword evidence="13" id="KW-1185">Reference proteome</keyword>
<feature type="domain" description="CBS" evidence="11">
    <location>
        <begin position="601"/>
        <end position="658"/>
    </location>
</feature>
<evidence type="ECO:0000256" key="8">
    <source>
        <dbReference type="ARBA" id="ARBA00023214"/>
    </source>
</evidence>
<dbReference type="CDD" id="cd04591">
    <property type="entry name" value="CBS_pair_voltage-gated_CLC_euk_bac"/>
    <property type="match status" value="1"/>
</dbReference>
<dbReference type="Gene3D" id="3.10.580.10">
    <property type="entry name" value="CBS-domain"/>
    <property type="match status" value="2"/>
</dbReference>
<sequence>MASSCRTGFFLEKEEEEEDEGQLMDYYKYRRLHDTPDDDDLEPTPSTSQYDLNTQIVDGSTSSTEPDGDEDFDPFLADNPPQETRREFLTRQYRNIVHFFVEDWFLSGVLGVITAVLSITTDVGIEYLQHFKIVSYEYFKATSVYSGFAAWVLFLVICVSIAGLICHGISKQAVGSGIPEVKVIMAGFAMKNYLTFRTLVAKILALVFTLGSCLPVGKEGPFVHMGAIVASLLSRMTSACTYNAFFSNEGRAMEMLSSGCAVGIACTFSAPAGGVLYGIESTSKYFAIKNYWRAFFATTCAAVIFRFAMAFILPQHIAGTITAYYQTSFPNEVFVIEEIPFFALLGVICGLLAAAFIWLNRQMATLVRRNKTCRAIWTKSPILYTALWTVVVAVLTFPDGLGQYCGGKLTFREALIDFLSNCTFTLHNAAEHGCPQSVVDHWTRSGSTGQYDMVLTLAGFLIVYFFLISVCISLYVPSGVFVPSFVVGAALGRLLGELISMWWPEGIRGMESPQIFPGLYAVVGAAAYTGAVTHSLSLAVIVCETTGQLCALLPVLIALMIANAICAFISPSIYESTISIKGYPYLADLPPSRISVHTLKVERIMVKDIIYITKETTYRELRAILLETTNLKSYPFVTDKVSMTLLGSVSRKYLTHLLFKKLGPDDAFASKRRSFNASELLHTLRNRSSTNLLGMGTRNGREQPPSRNSWTAGILTDRSISGNTLLAHSPLHENGLHSAPLANLLMNQNEQPEAQVRTIAERAALFASPLDLHGVAIDPAPFQIVKGCSLYKVHTLFSLLALNHAYVTDKGRLVGVVAVKELRAALANIYTRGAVAPRRKIGASNISINNPQNGNGAPAAVAQTAIDETRQKDDDISSSDDGHLTIKAGHVTVSRDGPPDVARDPDNHQFDA</sequence>
<evidence type="ECO:0000259" key="11">
    <source>
        <dbReference type="Pfam" id="PF00571"/>
    </source>
</evidence>
<dbReference type="GO" id="GO:0005247">
    <property type="term" value="F:voltage-gated chloride channel activity"/>
    <property type="evidence" value="ECO:0007669"/>
    <property type="project" value="TreeGrafter"/>
</dbReference>
<evidence type="ECO:0000256" key="9">
    <source>
        <dbReference type="SAM" id="MobiDB-lite"/>
    </source>
</evidence>
<dbReference type="Pfam" id="PF00571">
    <property type="entry name" value="CBS"/>
    <property type="match status" value="1"/>
</dbReference>
<dbReference type="InterPro" id="IPR014743">
    <property type="entry name" value="Cl-channel_core"/>
</dbReference>
<accession>A0AA36CSN3</accession>
<proteinExistence type="predicted"/>
<feature type="transmembrane region" description="Helical" evidence="10">
    <location>
        <begin position="453"/>
        <end position="475"/>
    </location>
</feature>
<feature type="transmembrane region" description="Helical" evidence="10">
    <location>
        <begin position="549"/>
        <end position="570"/>
    </location>
</feature>
<keyword evidence="3 10" id="KW-0812">Transmembrane</keyword>
<evidence type="ECO:0000256" key="10">
    <source>
        <dbReference type="SAM" id="Phobius"/>
    </source>
</evidence>
<feature type="transmembrane region" description="Helical" evidence="10">
    <location>
        <begin position="381"/>
        <end position="398"/>
    </location>
</feature>
<feature type="region of interest" description="Disordered" evidence="9">
    <location>
        <begin position="691"/>
        <end position="710"/>
    </location>
</feature>
<dbReference type="InterPro" id="IPR050970">
    <property type="entry name" value="Cl_channel_volt-gated"/>
</dbReference>
<gene>
    <name evidence="12" type="ORF">MSPICULIGERA_LOCUS11811</name>
</gene>
<keyword evidence="2" id="KW-0813">Transport</keyword>
<dbReference type="CDD" id="cd03683">
    <property type="entry name" value="ClC_1_like"/>
    <property type="match status" value="1"/>
</dbReference>
<dbReference type="Pfam" id="PF00654">
    <property type="entry name" value="Voltage_CLC"/>
    <property type="match status" value="1"/>
</dbReference>
<feature type="transmembrane region" description="Helical" evidence="10">
    <location>
        <begin position="145"/>
        <end position="166"/>
    </location>
</feature>
<evidence type="ECO:0000256" key="4">
    <source>
        <dbReference type="ARBA" id="ARBA00022737"/>
    </source>
</evidence>